<dbReference type="GO" id="GO:0046872">
    <property type="term" value="F:metal ion binding"/>
    <property type="evidence" value="ECO:0007669"/>
    <property type="project" value="UniProtKB-KW"/>
</dbReference>
<dbReference type="InterPro" id="IPR045249">
    <property type="entry name" value="HARBI1-like"/>
</dbReference>
<evidence type="ECO:0000256" key="4">
    <source>
        <dbReference type="ARBA" id="ARBA00006958"/>
    </source>
</evidence>
<comment type="function">
    <text evidence="12">Transposase-derived protein that may have nuclease activity. Does not have transposase activity.</text>
</comment>
<keyword evidence="8" id="KW-0479">Metal-binding</keyword>
<evidence type="ECO:0000256" key="5">
    <source>
        <dbReference type="ARBA" id="ARBA00015519"/>
    </source>
</evidence>
<comment type="cofactor">
    <cofactor evidence="1">
        <name>a divalent metal cation</name>
        <dbReference type="ChEBI" id="CHEBI:60240"/>
    </cofactor>
</comment>
<organism evidence="14 15">
    <name type="scientific">Ancylostoma ceylanicum</name>
    <dbReference type="NCBI Taxonomy" id="53326"/>
    <lineage>
        <taxon>Eukaryota</taxon>
        <taxon>Metazoa</taxon>
        <taxon>Ecdysozoa</taxon>
        <taxon>Nematoda</taxon>
        <taxon>Chromadorea</taxon>
        <taxon>Rhabditida</taxon>
        <taxon>Rhabditina</taxon>
        <taxon>Rhabditomorpha</taxon>
        <taxon>Strongyloidea</taxon>
        <taxon>Ancylostomatidae</taxon>
        <taxon>Ancylostomatinae</taxon>
        <taxon>Ancylostoma</taxon>
    </lineage>
</organism>
<evidence type="ECO:0000256" key="11">
    <source>
        <dbReference type="ARBA" id="ARBA00030126"/>
    </source>
</evidence>
<evidence type="ECO:0000256" key="3">
    <source>
        <dbReference type="ARBA" id="ARBA00004496"/>
    </source>
</evidence>
<dbReference type="GO" id="GO:0005634">
    <property type="term" value="C:nucleus"/>
    <property type="evidence" value="ECO:0007669"/>
    <property type="project" value="UniProtKB-SubCell"/>
</dbReference>
<gene>
    <name evidence="14" type="primary">Acey_s0265.g636</name>
    <name evidence="14" type="ORF">Y032_0265g636</name>
</gene>
<name>A0A016SA51_9BILA</name>
<evidence type="ECO:0000259" key="13">
    <source>
        <dbReference type="Pfam" id="PF13359"/>
    </source>
</evidence>
<sequence length="217" mass="25231">MQTRVFQKFGLPAVVGAIDGTHVKILAPSEREWQYVNRKDYHSINVGAIVDDEYRFLWFSSRWPGRSHDSRVFRESDLHQRFASGQIQGRLVGDSAYRAESFLIKIFAGSNLDQQQRNYNKAICKFRSCVEQSFGQLKRQFHALHATLRYSPERASKLIATAICLRNVAVGLFEPDFGEEEEEYFEDYDSDVEQEGMEEYARCSGRRTMEVIARNYF</sequence>
<reference evidence="15" key="1">
    <citation type="journal article" date="2015" name="Nat. Genet.">
        <title>The genome and transcriptome of the zoonotic hookworm Ancylostoma ceylanicum identify infection-specific gene families.</title>
        <authorList>
            <person name="Schwarz E.M."/>
            <person name="Hu Y."/>
            <person name="Antoshechkin I."/>
            <person name="Miller M.M."/>
            <person name="Sternberg P.W."/>
            <person name="Aroian R.V."/>
        </authorList>
    </citation>
    <scope>NUCLEOTIDE SEQUENCE</scope>
    <source>
        <strain evidence="15">HY135</strain>
    </source>
</reference>
<evidence type="ECO:0000313" key="15">
    <source>
        <dbReference type="Proteomes" id="UP000024635"/>
    </source>
</evidence>
<comment type="subcellular location">
    <subcellularLocation>
        <location evidence="3">Cytoplasm</location>
    </subcellularLocation>
    <subcellularLocation>
        <location evidence="2">Nucleus</location>
    </subcellularLocation>
</comment>
<evidence type="ECO:0000256" key="12">
    <source>
        <dbReference type="ARBA" id="ARBA00045850"/>
    </source>
</evidence>
<keyword evidence="6" id="KW-0963">Cytoplasm</keyword>
<dbReference type="Pfam" id="PF13359">
    <property type="entry name" value="DDE_Tnp_4"/>
    <property type="match status" value="1"/>
</dbReference>
<evidence type="ECO:0000256" key="10">
    <source>
        <dbReference type="ARBA" id="ARBA00023242"/>
    </source>
</evidence>
<keyword evidence="9" id="KW-0378">Hydrolase</keyword>
<dbReference type="OrthoDB" id="5855143at2759"/>
<protein>
    <recommendedName>
        <fullName evidence="5">Putative nuclease HARBI1</fullName>
    </recommendedName>
    <alternativeName>
        <fullName evidence="11">Harbinger transposase-derived nuclease</fullName>
    </alternativeName>
</protein>
<dbReference type="EMBL" id="JARK01001601">
    <property type="protein sequence ID" value="EYB87286.1"/>
    <property type="molecule type" value="Genomic_DNA"/>
</dbReference>
<evidence type="ECO:0000256" key="1">
    <source>
        <dbReference type="ARBA" id="ARBA00001968"/>
    </source>
</evidence>
<dbReference type="GO" id="GO:0016787">
    <property type="term" value="F:hydrolase activity"/>
    <property type="evidence" value="ECO:0007669"/>
    <property type="project" value="UniProtKB-KW"/>
</dbReference>
<evidence type="ECO:0000256" key="7">
    <source>
        <dbReference type="ARBA" id="ARBA00022722"/>
    </source>
</evidence>
<keyword evidence="10" id="KW-0539">Nucleus</keyword>
<dbReference type="PRINTS" id="PR02086">
    <property type="entry name" value="PUTNUCHARBI1"/>
</dbReference>
<dbReference type="STRING" id="53326.A0A016SA51"/>
<evidence type="ECO:0000256" key="2">
    <source>
        <dbReference type="ARBA" id="ARBA00004123"/>
    </source>
</evidence>
<feature type="domain" description="DDE Tnp4" evidence="13">
    <location>
        <begin position="18"/>
        <end position="167"/>
    </location>
</feature>
<dbReference type="GO" id="GO:0005737">
    <property type="term" value="C:cytoplasm"/>
    <property type="evidence" value="ECO:0007669"/>
    <property type="project" value="UniProtKB-SubCell"/>
</dbReference>
<evidence type="ECO:0000256" key="6">
    <source>
        <dbReference type="ARBA" id="ARBA00022490"/>
    </source>
</evidence>
<dbReference type="AlphaFoldDB" id="A0A016SA51"/>
<keyword evidence="7" id="KW-0540">Nuclease</keyword>
<dbReference type="Proteomes" id="UP000024635">
    <property type="component" value="Unassembled WGS sequence"/>
</dbReference>
<comment type="similarity">
    <text evidence="4">Belongs to the HARBI1 family.</text>
</comment>
<evidence type="ECO:0000256" key="8">
    <source>
        <dbReference type="ARBA" id="ARBA00022723"/>
    </source>
</evidence>
<dbReference type="InterPro" id="IPR026103">
    <property type="entry name" value="HARBI1_animal"/>
</dbReference>
<proteinExistence type="inferred from homology"/>
<keyword evidence="15" id="KW-1185">Reference proteome</keyword>
<dbReference type="PANTHER" id="PTHR22930:SF250">
    <property type="entry name" value="NUCLEASE HARBI1-LIKE PROTEIN"/>
    <property type="match status" value="1"/>
</dbReference>
<evidence type="ECO:0000256" key="9">
    <source>
        <dbReference type="ARBA" id="ARBA00022801"/>
    </source>
</evidence>
<accession>A0A016SA51</accession>
<dbReference type="GO" id="GO:0004518">
    <property type="term" value="F:nuclease activity"/>
    <property type="evidence" value="ECO:0007669"/>
    <property type="project" value="UniProtKB-KW"/>
</dbReference>
<dbReference type="InterPro" id="IPR027806">
    <property type="entry name" value="HARBI1_dom"/>
</dbReference>
<dbReference type="PANTHER" id="PTHR22930">
    <property type="match status" value="1"/>
</dbReference>
<comment type="caution">
    <text evidence="14">The sequence shown here is derived from an EMBL/GenBank/DDBJ whole genome shotgun (WGS) entry which is preliminary data.</text>
</comment>
<evidence type="ECO:0000313" key="14">
    <source>
        <dbReference type="EMBL" id="EYB87286.1"/>
    </source>
</evidence>